<keyword evidence="2" id="KW-1185">Reference proteome</keyword>
<sequence>MYSWRVTKYDPLNRDADGSYLTPEEWTCFSEVGTKVSREEYLKTEQKYINAIRSFMTELGLNRVHVIALEQWSDEVKSQNANEFLSKIWIGKAITVQEVQELAKLTLRNVIWCKLGFKNQFFVHFGYDYYMYIGESRDCTKTKDAVTRSGLFVERFDSPYLTTR</sequence>
<name>A0ABS7UY04_9BACI</name>
<dbReference type="Proteomes" id="UP001165287">
    <property type="component" value="Unassembled WGS sequence"/>
</dbReference>
<evidence type="ECO:0000313" key="1">
    <source>
        <dbReference type="EMBL" id="MBZ5753201.1"/>
    </source>
</evidence>
<gene>
    <name evidence="1" type="ORF">K9V48_23985</name>
</gene>
<dbReference type="EMBL" id="JAIQUM010000092">
    <property type="protein sequence ID" value="MBZ5753201.1"/>
    <property type="molecule type" value="Genomic_DNA"/>
</dbReference>
<proteinExistence type="predicted"/>
<organism evidence="1 2">
    <name type="scientific">Metabacillus rhizolycopersici</name>
    <dbReference type="NCBI Taxonomy" id="2875709"/>
    <lineage>
        <taxon>Bacteria</taxon>
        <taxon>Bacillati</taxon>
        <taxon>Bacillota</taxon>
        <taxon>Bacilli</taxon>
        <taxon>Bacillales</taxon>
        <taxon>Bacillaceae</taxon>
        <taxon>Metabacillus</taxon>
    </lineage>
</organism>
<accession>A0ABS7UY04</accession>
<evidence type="ECO:0000313" key="2">
    <source>
        <dbReference type="Proteomes" id="UP001165287"/>
    </source>
</evidence>
<protein>
    <submittedName>
        <fullName evidence="1">Uncharacterized protein</fullName>
    </submittedName>
</protein>
<comment type="caution">
    <text evidence="1">The sequence shown here is derived from an EMBL/GenBank/DDBJ whole genome shotgun (WGS) entry which is preliminary data.</text>
</comment>
<dbReference type="RefSeq" id="WP_224141632.1">
    <property type="nucleotide sequence ID" value="NZ_JAIQUM010000092.1"/>
</dbReference>
<reference evidence="1" key="1">
    <citation type="submission" date="2024-05" db="EMBL/GenBank/DDBJ databases">
        <title>Metabacillus sp. nov., isolated from the rhizosphere soil of tomato plants.</title>
        <authorList>
            <person name="Ma R."/>
        </authorList>
    </citation>
    <scope>NUCLEOTIDE SEQUENCE</scope>
    <source>
        <strain evidence="1">DBTR6</strain>
    </source>
</reference>